<evidence type="ECO:0008006" key="4">
    <source>
        <dbReference type="Google" id="ProtNLM"/>
    </source>
</evidence>
<organism evidence="2 3">
    <name type="scientific">Elliptochloris bilobata</name>
    <dbReference type="NCBI Taxonomy" id="381761"/>
    <lineage>
        <taxon>Eukaryota</taxon>
        <taxon>Viridiplantae</taxon>
        <taxon>Chlorophyta</taxon>
        <taxon>core chlorophytes</taxon>
        <taxon>Trebouxiophyceae</taxon>
        <taxon>Trebouxiophyceae incertae sedis</taxon>
        <taxon>Elliptochloris clade</taxon>
        <taxon>Elliptochloris</taxon>
    </lineage>
</organism>
<accession>A0AAW1RBD5</accession>
<gene>
    <name evidence="2" type="ORF">WJX81_007675</name>
</gene>
<sequence length="362" mass="37426">MARDLAHYATSKLQGDWSALAFTKSLSREMLQSLVPRFEKLDPLVRVRLLLAAMLLPPAQREDLAPELQALAAAARTDKEEWVGVIGRAVGDFSGVLDLPAVLEASTAARETMKELESRLERCNTDDADFRPVEEVYLSPRLVAAARGAAPQAPAHTHFTLRADAPTSAADLAYSAALSSAPSAAPSPPGPSAMAIAPLAQLPPTLAVTAEHIAASAPLRMPHAASGRGGLAGPAAAAARSGGGDTVDMFRSSRPATLGRSAVAGGSAGGGQDRGERRGEQRTVRTKQLDVGEVIALHRQKAPDARAAEEPGSAASSGPSAAVGPAGEGAAGVQSMEAEAREREEGEEPEEGELPEEGVRLL</sequence>
<dbReference type="AlphaFoldDB" id="A0AAW1RBD5"/>
<feature type="compositionally biased region" description="Acidic residues" evidence="1">
    <location>
        <begin position="345"/>
        <end position="356"/>
    </location>
</feature>
<dbReference type="Proteomes" id="UP001445335">
    <property type="component" value="Unassembled WGS sequence"/>
</dbReference>
<evidence type="ECO:0000256" key="1">
    <source>
        <dbReference type="SAM" id="MobiDB-lite"/>
    </source>
</evidence>
<name>A0AAW1RBD5_9CHLO</name>
<comment type="caution">
    <text evidence="2">The sequence shown here is derived from an EMBL/GenBank/DDBJ whole genome shotgun (WGS) entry which is preliminary data.</text>
</comment>
<dbReference type="EMBL" id="JALJOU010000050">
    <property type="protein sequence ID" value="KAK9830636.1"/>
    <property type="molecule type" value="Genomic_DNA"/>
</dbReference>
<keyword evidence="3" id="KW-1185">Reference proteome</keyword>
<protein>
    <recommendedName>
        <fullName evidence="4">FRIGIDA-like protein</fullName>
    </recommendedName>
</protein>
<reference evidence="2 3" key="1">
    <citation type="journal article" date="2024" name="Nat. Commun.">
        <title>Phylogenomics reveals the evolutionary origins of lichenization in chlorophyte algae.</title>
        <authorList>
            <person name="Puginier C."/>
            <person name="Libourel C."/>
            <person name="Otte J."/>
            <person name="Skaloud P."/>
            <person name="Haon M."/>
            <person name="Grisel S."/>
            <person name="Petersen M."/>
            <person name="Berrin J.G."/>
            <person name="Delaux P.M."/>
            <person name="Dal Grande F."/>
            <person name="Keller J."/>
        </authorList>
    </citation>
    <scope>NUCLEOTIDE SEQUENCE [LARGE SCALE GENOMIC DNA]</scope>
    <source>
        <strain evidence="2 3">SAG 245.80</strain>
    </source>
</reference>
<proteinExistence type="predicted"/>
<evidence type="ECO:0000313" key="3">
    <source>
        <dbReference type="Proteomes" id="UP001445335"/>
    </source>
</evidence>
<feature type="compositionally biased region" description="Basic and acidic residues" evidence="1">
    <location>
        <begin position="273"/>
        <end position="290"/>
    </location>
</feature>
<feature type="region of interest" description="Disordered" evidence="1">
    <location>
        <begin position="223"/>
        <end position="362"/>
    </location>
</feature>
<feature type="compositionally biased region" description="Low complexity" evidence="1">
    <location>
        <begin position="310"/>
        <end position="325"/>
    </location>
</feature>
<evidence type="ECO:0000313" key="2">
    <source>
        <dbReference type="EMBL" id="KAK9830636.1"/>
    </source>
</evidence>